<accession>A0ABX5X2H4</accession>
<dbReference type="Gene3D" id="3.40.50.360">
    <property type="match status" value="1"/>
</dbReference>
<dbReference type="EMBL" id="CP041614">
    <property type="protein sequence ID" value="QDO85484.1"/>
    <property type="molecule type" value="Genomic_DNA"/>
</dbReference>
<dbReference type="PANTHER" id="PTHR30543:SF21">
    <property type="entry name" value="NAD(P)H-DEPENDENT FMN REDUCTASE LOT6"/>
    <property type="match status" value="1"/>
</dbReference>
<organism evidence="4 5">
    <name type="scientific">Shewanella psychropiezotolerans</name>
    <dbReference type="NCBI Taxonomy" id="2593655"/>
    <lineage>
        <taxon>Bacteria</taxon>
        <taxon>Pseudomonadati</taxon>
        <taxon>Pseudomonadota</taxon>
        <taxon>Gammaproteobacteria</taxon>
        <taxon>Alteromonadales</taxon>
        <taxon>Shewanellaceae</taxon>
        <taxon>Shewanella</taxon>
    </lineage>
</organism>
<dbReference type="Proteomes" id="UP000315947">
    <property type="component" value="Chromosome"/>
</dbReference>
<keyword evidence="2" id="KW-0288">FMN</keyword>
<keyword evidence="2" id="KW-0285">Flavoprotein</keyword>
<reference evidence="4 5" key="1">
    <citation type="submission" date="2019-07" db="EMBL/GenBank/DDBJ databases">
        <title>Shewanella sp. YLB-06 whole genomic sequence.</title>
        <authorList>
            <person name="Yu L."/>
        </authorList>
    </citation>
    <scope>NUCLEOTIDE SEQUENCE [LARGE SCALE GENOMIC DNA]</scope>
    <source>
        <strain evidence="4 5">YLB-06</strain>
    </source>
</reference>
<dbReference type="InterPro" id="IPR005025">
    <property type="entry name" value="FMN_Rdtase-like_dom"/>
</dbReference>
<name>A0ABX5X2H4_9GAMM</name>
<evidence type="ECO:0000256" key="1">
    <source>
        <dbReference type="ARBA" id="ARBA00001917"/>
    </source>
</evidence>
<comment type="cofactor">
    <cofactor evidence="1">
        <name>FMN</name>
        <dbReference type="ChEBI" id="CHEBI:58210"/>
    </cofactor>
</comment>
<evidence type="ECO:0000256" key="2">
    <source>
        <dbReference type="ARBA" id="ARBA00022643"/>
    </source>
</evidence>
<dbReference type="InterPro" id="IPR050712">
    <property type="entry name" value="NAD(P)H-dep_reductase"/>
</dbReference>
<gene>
    <name evidence="4" type="ORF">FM037_22285</name>
</gene>
<evidence type="ECO:0000259" key="3">
    <source>
        <dbReference type="Pfam" id="PF03358"/>
    </source>
</evidence>
<dbReference type="RefSeq" id="WP_144047806.1">
    <property type="nucleotide sequence ID" value="NZ_CP041614.1"/>
</dbReference>
<dbReference type="PANTHER" id="PTHR30543">
    <property type="entry name" value="CHROMATE REDUCTASE"/>
    <property type="match status" value="1"/>
</dbReference>
<feature type="domain" description="NADPH-dependent FMN reductase-like" evidence="3">
    <location>
        <begin position="1"/>
        <end position="125"/>
    </location>
</feature>
<evidence type="ECO:0000313" key="4">
    <source>
        <dbReference type="EMBL" id="QDO85484.1"/>
    </source>
</evidence>
<dbReference type="SUPFAM" id="SSF52218">
    <property type="entry name" value="Flavoproteins"/>
    <property type="match status" value="1"/>
</dbReference>
<proteinExistence type="predicted"/>
<keyword evidence="5" id="KW-1185">Reference proteome</keyword>
<protein>
    <submittedName>
        <fullName evidence="4">NAD(P)H-dependent oxidoreductase</fullName>
    </submittedName>
</protein>
<dbReference type="InterPro" id="IPR029039">
    <property type="entry name" value="Flavoprotein-like_sf"/>
</dbReference>
<dbReference type="Pfam" id="PF03358">
    <property type="entry name" value="FMN_red"/>
    <property type="match status" value="1"/>
</dbReference>
<sequence>MKILAFAASNSSKSINKQLATYAASLVEGADVEILDINDYEMPIFSQDREEELGQPELAQKFFAKLGEADGIIISFAEHNGSYTAAYKNLFDWTSRIDMKVFQNKPMVLLATSPGPGGAKSVLTAAAGSAPYFAADVKASLSIPSFFDNFDMEKGELKNDELKQELKEAVFKLHQASA</sequence>
<evidence type="ECO:0000313" key="5">
    <source>
        <dbReference type="Proteomes" id="UP000315947"/>
    </source>
</evidence>